<evidence type="ECO:0000313" key="2">
    <source>
        <dbReference type="Proteomes" id="UP001375240"/>
    </source>
</evidence>
<dbReference type="Proteomes" id="UP001375240">
    <property type="component" value="Unassembled WGS sequence"/>
</dbReference>
<accession>A0AAV9UCR9</accession>
<evidence type="ECO:0000313" key="1">
    <source>
        <dbReference type="EMBL" id="KAK6338001.1"/>
    </source>
</evidence>
<comment type="caution">
    <text evidence="1">The sequence shown here is derived from an EMBL/GenBank/DDBJ whole genome shotgun (WGS) entry which is preliminary data.</text>
</comment>
<reference evidence="1 2" key="1">
    <citation type="submission" date="2019-10" db="EMBL/GenBank/DDBJ databases">
        <authorList>
            <person name="Palmer J.M."/>
        </authorList>
    </citation>
    <scope>NUCLEOTIDE SEQUENCE [LARGE SCALE GENOMIC DNA]</scope>
    <source>
        <strain evidence="1 2">TWF696</strain>
    </source>
</reference>
<protein>
    <submittedName>
        <fullName evidence="1">Uncharacterized protein</fullName>
    </submittedName>
</protein>
<organism evidence="1 2">
    <name type="scientific">Orbilia brochopaga</name>
    <dbReference type="NCBI Taxonomy" id="3140254"/>
    <lineage>
        <taxon>Eukaryota</taxon>
        <taxon>Fungi</taxon>
        <taxon>Dikarya</taxon>
        <taxon>Ascomycota</taxon>
        <taxon>Pezizomycotina</taxon>
        <taxon>Orbiliomycetes</taxon>
        <taxon>Orbiliales</taxon>
        <taxon>Orbiliaceae</taxon>
        <taxon>Orbilia</taxon>
    </lineage>
</organism>
<gene>
    <name evidence="1" type="ORF">TWF696_001473</name>
</gene>
<keyword evidence="2" id="KW-1185">Reference proteome</keyword>
<sequence length="207" mass="22746">MVELSPDSSVLSLSGDLPLRRSEYFEKNETFYGPLPFQQPADESVYILTETSAVNSPGLQPDIQTIKNLGVSLTEKVKKLWTRIWGSVSSCEFEYSTTESKSQQAALRFRETLRARDEAHNLHISLISGGNDTRIAFRSEDFADLDAALDDAIASSMIVEGGDEAKEDDLDGIIKISLGVQKTADGSETKVIIVEKLETEGEIDAIL</sequence>
<dbReference type="EMBL" id="JAVHNQ010000010">
    <property type="protein sequence ID" value="KAK6338001.1"/>
    <property type="molecule type" value="Genomic_DNA"/>
</dbReference>
<proteinExistence type="predicted"/>
<dbReference type="AlphaFoldDB" id="A0AAV9UCR9"/>
<name>A0AAV9UCR9_9PEZI</name>